<dbReference type="PANTHER" id="PTHR42794">
    <property type="entry name" value="HEMIN IMPORT ATP-BINDING PROTEIN HMUV"/>
    <property type="match status" value="1"/>
</dbReference>
<dbReference type="AlphaFoldDB" id="A0A147I1Y5"/>
<dbReference type="GO" id="GO:0016887">
    <property type="term" value="F:ATP hydrolysis activity"/>
    <property type="evidence" value="ECO:0007669"/>
    <property type="project" value="InterPro"/>
</dbReference>
<dbReference type="PROSITE" id="PS50893">
    <property type="entry name" value="ABC_TRANSPORTER_2"/>
    <property type="match status" value="1"/>
</dbReference>
<protein>
    <submittedName>
        <fullName evidence="7">ABC transporter</fullName>
    </submittedName>
</protein>
<dbReference type="InterPro" id="IPR027417">
    <property type="entry name" value="P-loop_NTPase"/>
</dbReference>
<keyword evidence="8" id="KW-1185">Reference proteome</keyword>
<sequence length="256" mass="26193">MSVLAAEGITLALGGRRVLDNISVSIASGRVTALLGPNGAGKSSLLACLAALRRPAEGRATLDGTDVGAVPATERARRIGFLPQAADVHWNIDVATLVGLGRLPWRGRWGETDADRAAVAGALAATGMTGFARRGVEHLSGGERARALLARVLAGQPDWLLADEPLASLDPAHQLDIGAQLRAVAAAGRGVVLVVHDLNLAARLADDVVLLREGRVVAAGGSSAVLTAPLIRETYGIAVETGVTASGQRFVVPVAP</sequence>
<feature type="domain" description="ABC transporter" evidence="6">
    <location>
        <begin position="4"/>
        <end position="238"/>
    </location>
</feature>
<keyword evidence="1" id="KW-0813">Transport</keyword>
<evidence type="ECO:0000256" key="3">
    <source>
        <dbReference type="ARBA" id="ARBA00022840"/>
    </source>
</evidence>
<dbReference type="CDD" id="cd03214">
    <property type="entry name" value="ABC_Iron-Siderophores_B12_Hemin"/>
    <property type="match status" value="1"/>
</dbReference>
<dbReference type="PANTHER" id="PTHR42794:SF1">
    <property type="entry name" value="HEMIN IMPORT ATP-BINDING PROTEIN HMUV"/>
    <property type="match status" value="1"/>
</dbReference>
<evidence type="ECO:0000256" key="4">
    <source>
        <dbReference type="ARBA" id="ARBA00022967"/>
    </source>
</evidence>
<accession>A0A147I1Y5</accession>
<dbReference type="OrthoDB" id="9810077at2"/>
<name>A0A147I1Y5_9SPHN</name>
<proteinExistence type="predicted"/>
<reference evidence="7 8" key="1">
    <citation type="journal article" date="2016" name="Front. Microbiol.">
        <title>Genomic Resource of Rice Seed Associated Bacteria.</title>
        <authorList>
            <person name="Midha S."/>
            <person name="Bansal K."/>
            <person name="Sharma S."/>
            <person name="Kumar N."/>
            <person name="Patil P.P."/>
            <person name="Chaudhry V."/>
            <person name="Patil P.B."/>
        </authorList>
    </citation>
    <scope>NUCLEOTIDE SEQUENCE [LARGE SCALE GENOMIC DNA]</scope>
    <source>
        <strain evidence="7 8">NS334</strain>
    </source>
</reference>
<dbReference type="Gene3D" id="3.40.50.300">
    <property type="entry name" value="P-loop containing nucleotide triphosphate hydrolases"/>
    <property type="match status" value="1"/>
</dbReference>
<comment type="function">
    <text evidence="5">Part of the ABC transporter complex HmuTUV involved in hemin import. Responsible for energy coupling to the transport system.</text>
</comment>
<dbReference type="InterPro" id="IPR003593">
    <property type="entry name" value="AAA+_ATPase"/>
</dbReference>
<evidence type="ECO:0000313" key="8">
    <source>
        <dbReference type="Proteomes" id="UP000074310"/>
    </source>
</evidence>
<dbReference type="SMART" id="SM00382">
    <property type="entry name" value="AAA"/>
    <property type="match status" value="1"/>
</dbReference>
<keyword evidence="4" id="KW-1278">Translocase</keyword>
<dbReference type="InterPro" id="IPR003439">
    <property type="entry name" value="ABC_transporter-like_ATP-bd"/>
</dbReference>
<evidence type="ECO:0000256" key="2">
    <source>
        <dbReference type="ARBA" id="ARBA00022741"/>
    </source>
</evidence>
<dbReference type="Pfam" id="PF00005">
    <property type="entry name" value="ABC_tran"/>
    <property type="match status" value="1"/>
</dbReference>
<gene>
    <name evidence="7" type="ORF">NS334_10290</name>
</gene>
<dbReference type="RefSeq" id="WP_058755872.1">
    <property type="nucleotide sequence ID" value="NZ_LDTB01000038.1"/>
</dbReference>
<organism evidence="7 8">
    <name type="scientific">Sphingomonas endophytica</name>
    <dbReference type="NCBI Taxonomy" id="869719"/>
    <lineage>
        <taxon>Bacteria</taxon>
        <taxon>Pseudomonadati</taxon>
        <taxon>Pseudomonadota</taxon>
        <taxon>Alphaproteobacteria</taxon>
        <taxon>Sphingomonadales</taxon>
        <taxon>Sphingomonadaceae</taxon>
        <taxon>Sphingomonas</taxon>
    </lineage>
</organism>
<dbReference type="GO" id="GO:0005524">
    <property type="term" value="F:ATP binding"/>
    <property type="evidence" value="ECO:0007669"/>
    <property type="project" value="UniProtKB-KW"/>
</dbReference>
<dbReference type="EMBL" id="LDTB01000038">
    <property type="protein sequence ID" value="KTT71555.1"/>
    <property type="molecule type" value="Genomic_DNA"/>
</dbReference>
<evidence type="ECO:0000256" key="5">
    <source>
        <dbReference type="ARBA" id="ARBA00037066"/>
    </source>
</evidence>
<evidence type="ECO:0000256" key="1">
    <source>
        <dbReference type="ARBA" id="ARBA00022448"/>
    </source>
</evidence>
<dbReference type="SUPFAM" id="SSF52540">
    <property type="entry name" value="P-loop containing nucleoside triphosphate hydrolases"/>
    <property type="match status" value="1"/>
</dbReference>
<keyword evidence="3" id="KW-0067">ATP-binding</keyword>
<comment type="caution">
    <text evidence="7">The sequence shown here is derived from an EMBL/GenBank/DDBJ whole genome shotgun (WGS) entry which is preliminary data.</text>
</comment>
<evidence type="ECO:0000313" key="7">
    <source>
        <dbReference type="EMBL" id="KTT71555.1"/>
    </source>
</evidence>
<dbReference type="InterPro" id="IPR017871">
    <property type="entry name" value="ABC_transporter-like_CS"/>
</dbReference>
<evidence type="ECO:0000259" key="6">
    <source>
        <dbReference type="PROSITE" id="PS50893"/>
    </source>
</evidence>
<keyword evidence="2" id="KW-0547">Nucleotide-binding</keyword>
<dbReference type="PROSITE" id="PS00211">
    <property type="entry name" value="ABC_TRANSPORTER_1"/>
    <property type="match status" value="1"/>
</dbReference>
<dbReference type="PATRIC" id="fig|869719.3.peg.1927"/>
<dbReference type="Proteomes" id="UP000074310">
    <property type="component" value="Unassembled WGS sequence"/>
</dbReference>